<dbReference type="EMBL" id="HBUF01678120">
    <property type="protein sequence ID" value="CAG6791828.1"/>
    <property type="molecule type" value="Transcribed_RNA"/>
</dbReference>
<protein>
    <submittedName>
        <fullName evidence="1">Uncharacterized protein</fullName>
    </submittedName>
</protein>
<organism evidence="1">
    <name type="scientific">Cacopsylla melanoneura</name>
    <dbReference type="NCBI Taxonomy" id="428564"/>
    <lineage>
        <taxon>Eukaryota</taxon>
        <taxon>Metazoa</taxon>
        <taxon>Ecdysozoa</taxon>
        <taxon>Arthropoda</taxon>
        <taxon>Hexapoda</taxon>
        <taxon>Insecta</taxon>
        <taxon>Pterygota</taxon>
        <taxon>Neoptera</taxon>
        <taxon>Paraneoptera</taxon>
        <taxon>Hemiptera</taxon>
        <taxon>Sternorrhyncha</taxon>
        <taxon>Psylloidea</taxon>
        <taxon>Psyllidae</taxon>
        <taxon>Psyllinae</taxon>
        <taxon>Cacopsylla</taxon>
    </lineage>
</organism>
<proteinExistence type="predicted"/>
<reference evidence="1" key="1">
    <citation type="submission" date="2021-05" db="EMBL/GenBank/DDBJ databases">
        <authorList>
            <person name="Alioto T."/>
            <person name="Alioto T."/>
            <person name="Gomez Garrido J."/>
        </authorList>
    </citation>
    <scope>NUCLEOTIDE SEQUENCE</scope>
</reference>
<evidence type="ECO:0000313" key="1">
    <source>
        <dbReference type="EMBL" id="CAG6631889.1"/>
    </source>
</evidence>
<dbReference type="EMBL" id="HBUF01352647">
    <property type="protein sequence ID" value="CAG6715072.1"/>
    <property type="molecule type" value="Transcribed_RNA"/>
</dbReference>
<accession>A0A8D8QI36</accession>
<dbReference type="EMBL" id="HBUF01078096">
    <property type="protein sequence ID" value="CAG6631883.1"/>
    <property type="molecule type" value="Transcribed_RNA"/>
</dbReference>
<dbReference type="AlphaFoldDB" id="A0A8D8QI36"/>
<dbReference type="EMBL" id="HBUF01678124">
    <property type="protein sequence ID" value="CAG6791840.1"/>
    <property type="molecule type" value="Transcribed_RNA"/>
</dbReference>
<sequence length="113" mass="12736">MANVFKRWSMVAPTRYELRFHGLTNCMVSELSHVSRLTRRIAMFLLLMIKDVPSTPLTSCPISSTTTSWDTRTPHSTPCSGSRKIRSFISNATLRSVKVLVLTQYAASRSTIK</sequence>
<dbReference type="EMBL" id="HBUF01678117">
    <property type="protein sequence ID" value="CAG6791819.1"/>
    <property type="molecule type" value="Transcribed_RNA"/>
</dbReference>
<dbReference type="EMBL" id="HBUF01078098">
    <property type="protein sequence ID" value="CAG6631889.1"/>
    <property type="molecule type" value="Transcribed_RNA"/>
</dbReference>
<dbReference type="EMBL" id="HBUF01078095">
    <property type="protein sequence ID" value="CAG6631880.1"/>
    <property type="molecule type" value="Transcribed_RNA"/>
</dbReference>
<dbReference type="EMBL" id="HBUF01678125">
    <property type="protein sequence ID" value="CAG6791843.1"/>
    <property type="molecule type" value="Transcribed_RNA"/>
</dbReference>
<dbReference type="EMBL" id="HBUF01678119">
    <property type="protein sequence ID" value="CAG6791825.1"/>
    <property type="molecule type" value="Transcribed_RNA"/>
</dbReference>
<dbReference type="EMBL" id="HBUF01678122">
    <property type="protein sequence ID" value="CAG6791834.1"/>
    <property type="molecule type" value="Transcribed_RNA"/>
</dbReference>
<dbReference type="EMBL" id="HBUF01078093">
    <property type="protein sequence ID" value="CAG6631874.1"/>
    <property type="molecule type" value="Transcribed_RNA"/>
</dbReference>
<name>A0A8D8QI36_9HEMI</name>
<dbReference type="EMBL" id="HBUF01352648">
    <property type="protein sequence ID" value="CAG6715074.1"/>
    <property type="molecule type" value="Transcribed_RNA"/>
</dbReference>
<dbReference type="EMBL" id="HBUF01678118">
    <property type="protein sequence ID" value="CAG6791822.1"/>
    <property type="molecule type" value="Transcribed_RNA"/>
</dbReference>
<dbReference type="EMBL" id="HBUF01352646">
    <property type="protein sequence ID" value="CAG6715070.1"/>
    <property type="molecule type" value="Transcribed_RNA"/>
</dbReference>
<dbReference type="EMBL" id="HBUF01678123">
    <property type="protein sequence ID" value="CAG6791837.1"/>
    <property type="molecule type" value="Transcribed_RNA"/>
</dbReference>
<dbReference type="EMBL" id="HBUF01678121">
    <property type="protein sequence ID" value="CAG6791831.1"/>
    <property type="molecule type" value="Transcribed_RNA"/>
</dbReference>
<dbReference type="EMBL" id="HBUF01678116">
    <property type="protein sequence ID" value="CAG6791816.1"/>
    <property type="molecule type" value="Transcribed_RNA"/>
</dbReference>
<dbReference type="EMBL" id="HBUF01678115">
    <property type="protein sequence ID" value="CAG6791813.1"/>
    <property type="molecule type" value="Transcribed_RNA"/>
</dbReference>